<sequence length="113" mass="12371">MSTPPLSAFGWHVPHKDTSIQKTATKTDAANQKCSTVNVILFFLVTLTKELGVGADDDGYDDVHSYLRRCEDFRDVDGIGGGCEEEEDGDGGGVEGIDDEMTVMTWLFEYLTS</sequence>
<comment type="caution">
    <text evidence="1">The sequence shown here is derived from an EMBL/GenBank/DDBJ whole genome shotgun (WGS) entry which is preliminary data.</text>
</comment>
<reference evidence="1 2" key="1">
    <citation type="journal article" date="2021" name="Elife">
        <title>Chloroplast acquisition without the gene transfer in kleptoplastic sea slugs, Plakobranchus ocellatus.</title>
        <authorList>
            <person name="Maeda T."/>
            <person name="Takahashi S."/>
            <person name="Yoshida T."/>
            <person name="Shimamura S."/>
            <person name="Takaki Y."/>
            <person name="Nagai Y."/>
            <person name="Toyoda A."/>
            <person name="Suzuki Y."/>
            <person name="Arimoto A."/>
            <person name="Ishii H."/>
            <person name="Satoh N."/>
            <person name="Nishiyama T."/>
            <person name="Hasebe M."/>
            <person name="Maruyama T."/>
            <person name="Minagawa J."/>
            <person name="Obokata J."/>
            <person name="Shigenobu S."/>
        </authorList>
    </citation>
    <scope>NUCLEOTIDE SEQUENCE [LARGE SCALE GENOMIC DNA]</scope>
</reference>
<dbReference type="AlphaFoldDB" id="A0AAV4FWS3"/>
<evidence type="ECO:0000313" key="2">
    <source>
        <dbReference type="Proteomes" id="UP000762676"/>
    </source>
</evidence>
<protein>
    <submittedName>
        <fullName evidence="1">Uncharacterized protein</fullName>
    </submittedName>
</protein>
<gene>
    <name evidence="1" type="ORF">ElyMa_005836100</name>
</gene>
<accession>A0AAV4FWS3</accession>
<evidence type="ECO:0000313" key="1">
    <source>
        <dbReference type="EMBL" id="GFR77902.1"/>
    </source>
</evidence>
<organism evidence="1 2">
    <name type="scientific">Elysia marginata</name>
    <dbReference type="NCBI Taxonomy" id="1093978"/>
    <lineage>
        <taxon>Eukaryota</taxon>
        <taxon>Metazoa</taxon>
        <taxon>Spiralia</taxon>
        <taxon>Lophotrochozoa</taxon>
        <taxon>Mollusca</taxon>
        <taxon>Gastropoda</taxon>
        <taxon>Heterobranchia</taxon>
        <taxon>Euthyneura</taxon>
        <taxon>Panpulmonata</taxon>
        <taxon>Sacoglossa</taxon>
        <taxon>Placobranchoidea</taxon>
        <taxon>Plakobranchidae</taxon>
        <taxon>Elysia</taxon>
    </lineage>
</organism>
<keyword evidence="2" id="KW-1185">Reference proteome</keyword>
<dbReference type="EMBL" id="BMAT01011722">
    <property type="protein sequence ID" value="GFR77902.1"/>
    <property type="molecule type" value="Genomic_DNA"/>
</dbReference>
<proteinExistence type="predicted"/>
<name>A0AAV4FWS3_9GAST</name>
<dbReference type="Proteomes" id="UP000762676">
    <property type="component" value="Unassembled WGS sequence"/>
</dbReference>